<accession>A0A5C3M6L6</accession>
<dbReference type="InterPro" id="IPR037217">
    <property type="entry name" value="Trp/Indoleamine_2_3_dOase-like"/>
</dbReference>
<evidence type="ECO:0000256" key="3">
    <source>
        <dbReference type="ARBA" id="ARBA00023004"/>
    </source>
</evidence>
<dbReference type="GO" id="GO:0033754">
    <property type="term" value="F:indoleamine 2,3-dioxygenase activity"/>
    <property type="evidence" value="ECO:0007669"/>
    <property type="project" value="TreeGrafter"/>
</dbReference>
<dbReference type="GO" id="GO:0020037">
    <property type="term" value="F:heme binding"/>
    <property type="evidence" value="ECO:0007669"/>
    <property type="project" value="InterPro"/>
</dbReference>
<sequence length="478" mass="53305">MDPILSNHFLALPRPDILVGPPAGVADTTTLAAHDFDVDNRTGFMPPQSPVARLPSEWEPWEKCLDEALAAKLELGDKGGVDQETRQRAERWRATVRDLPILPITELKKSEVLLRRAHHVLGWIMHFYIHSLAPDARIVIPAPITLPQLQVSAQLQLPPVLTYSDDVLYNWAPSTPLADPENDIPTIDNLRCQTLFTGTKDEEEFYLTSSRMELYGVNALELMRSMMDEAFVGDGIAARRITGYLLRLADVIKQLKTMLLDVRKGCDPDVFYHQVRPWFRGEDSDPNGRKWIWEGIEQDSTLSQPTELSGPSAGQSSLVHALDVFLGVDKYSHDASLTGTSSSFVSTPLVPSPIPAVKSAFLARMQSYMPRHHRNFLNHLANNPRPLRSMVTTWATKNPALLEAYNIAVTALKEFRDGHMIIVTQYIIAPARRRVAEVLSGEANEKPLKGTGGTELVRFLKGVRDQTKGALMEGPTKV</sequence>
<dbReference type="Proteomes" id="UP000308652">
    <property type="component" value="Unassembled WGS sequence"/>
</dbReference>
<keyword evidence="3 4" id="KW-0408">Iron</keyword>
<dbReference type="GO" id="GO:0005737">
    <property type="term" value="C:cytoplasm"/>
    <property type="evidence" value="ECO:0007669"/>
    <property type="project" value="TreeGrafter"/>
</dbReference>
<dbReference type="PANTHER" id="PTHR28657">
    <property type="entry name" value="INDOLEAMINE 2,3-DIOXYGENASE"/>
    <property type="match status" value="1"/>
</dbReference>
<dbReference type="STRING" id="68775.A0A5C3M6L6"/>
<dbReference type="Gene3D" id="1.20.58.480">
    <property type="match status" value="1"/>
</dbReference>
<protein>
    <submittedName>
        <fullName evidence="5">Tryptophan 2,3-dioxygenase</fullName>
    </submittedName>
</protein>
<organism evidence="5 6">
    <name type="scientific">Crucibulum laeve</name>
    <dbReference type="NCBI Taxonomy" id="68775"/>
    <lineage>
        <taxon>Eukaryota</taxon>
        <taxon>Fungi</taxon>
        <taxon>Dikarya</taxon>
        <taxon>Basidiomycota</taxon>
        <taxon>Agaricomycotina</taxon>
        <taxon>Agaricomycetes</taxon>
        <taxon>Agaricomycetidae</taxon>
        <taxon>Agaricales</taxon>
        <taxon>Agaricineae</taxon>
        <taxon>Nidulariaceae</taxon>
        <taxon>Crucibulum</taxon>
    </lineage>
</organism>
<dbReference type="GO" id="GO:0034354">
    <property type="term" value="P:'de novo' NAD+ biosynthetic process from L-tryptophan"/>
    <property type="evidence" value="ECO:0007669"/>
    <property type="project" value="TreeGrafter"/>
</dbReference>
<gene>
    <name evidence="5" type="ORF">BDQ12DRAFT_667630</name>
</gene>
<proteinExistence type="inferred from homology"/>
<dbReference type="AlphaFoldDB" id="A0A5C3M6L6"/>
<evidence type="ECO:0000313" key="5">
    <source>
        <dbReference type="EMBL" id="TFK36761.1"/>
    </source>
</evidence>
<reference evidence="5 6" key="1">
    <citation type="journal article" date="2019" name="Nat. Ecol. Evol.">
        <title>Megaphylogeny resolves global patterns of mushroom evolution.</title>
        <authorList>
            <person name="Varga T."/>
            <person name="Krizsan K."/>
            <person name="Foldi C."/>
            <person name="Dima B."/>
            <person name="Sanchez-Garcia M."/>
            <person name="Sanchez-Ramirez S."/>
            <person name="Szollosi G.J."/>
            <person name="Szarkandi J.G."/>
            <person name="Papp V."/>
            <person name="Albert L."/>
            <person name="Andreopoulos W."/>
            <person name="Angelini C."/>
            <person name="Antonin V."/>
            <person name="Barry K.W."/>
            <person name="Bougher N.L."/>
            <person name="Buchanan P."/>
            <person name="Buyck B."/>
            <person name="Bense V."/>
            <person name="Catcheside P."/>
            <person name="Chovatia M."/>
            <person name="Cooper J."/>
            <person name="Damon W."/>
            <person name="Desjardin D."/>
            <person name="Finy P."/>
            <person name="Geml J."/>
            <person name="Haridas S."/>
            <person name="Hughes K."/>
            <person name="Justo A."/>
            <person name="Karasinski D."/>
            <person name="Kautmanova I."/>
            <person name="Kiss B."/>
            <person name="Kocsube S."/>
            <person name="Kotiranta H."/>
            <person name="LaButti K.M."/>
            <person name="Lechner B.E."/>
            <person name="Liimatainen K."/>
            <person name="Lipzen A."/>
            <person name="Lukacs Z."/>
            <person name="Mihaltcheva S."/>
            <person name="Morgado L.N."/>
            <person name="Niskanen T."/>
            <person name="Noordeloos M.E."/>
            <person name="Ohm R.A."/>
            <person name="Ortiz-Santana B."/>
            <person name="Ovrebo C."/>
            <person name="Racz N."/>
            <person name="Riley R."/>
            <person name="Savchenko A."/>
            <person name="Shiryaev A."/>
            <person name="Soop K."/>
            <person name="Spirin V."/>
            <person name="Szebenyi C."/>
            <person name="Tomsovsky M."/>
            <person name="Tulloss R.E."/>
            <person name="Uehling J."/>
            <person name="Grigoriev I.V."/>
            <person name="Vagvolgyi C."/>
            <person name="Papp T."/>
            <person name="Martin F.M."/>
            <person name="Miettinen O."/>
            <person name="Hibbett D.S."/>
            <person name="Nagy L.G."/>
        </authorList>
    </citation>
    <scope>NUCLEOTIDE SEQUENCE [LARGE SCALE GENOMIC DNA]</scope>
    <source>
        <strain evidence="5 6">CBS 166.37</strain>
    </source>
</reference>
<keyword evidence="4" id="KW-0349">Heme</keyword>
<keyword evidence="5" id="KW-0560">Oxidoreductase</keyword>
<evidence type="ECO:0000256" key="2">
    <source>
        <dbReference type="ARBA" id="ARBA00022723"/>
    </source>
</evidence>
<dbReference type="GO" id="GO:0019441">
    <property type="term" value="P:L-tryptophan catabolic process to kynurenine"/>
    <property type="evidence" value="ECO:0007669"/>
    <property type="project" value="InterPro"/>
</dbReference>
<dbReference type="Pfam" id="PF01231">
    <property type="entry name" value="IDO"/>
    <property type="match status" value="1"/>
</dbReference>
<dbReference type="SUPFAM" id="SSF140959">
    <property type="entry name" value="Indolic compounds 2,3-dioxygenase-like"/>
    <property type="match status" value="1"/>
</dbReference>
<evidence type="ECO:0000256" key="1">
    <source>
        <dbReference type="ARBA" id="ARBA00007119"/>
    </source>
</evidence>
<dbReference type="PANTHER" id="PTHR28657:SF5">
    <property type="entry name" value="INDOLEAMINE 2,3-DIOXYGENASE"/>
    <property type="match status" value="1"/>
</dbReference>
<evidence type="ECO:0000256" key="4">
    <source>
        <dbReference type="PIRSR" id="PIRSR600898-1"/>
    </source>
</evidence>
<dbReference type="GO" id="GO:0046872">
    <property type="term" value="F:metal ion binding"/>
    <property type="evidence" value="ECO:0007669"/>
    <property type="project" value="UniProtKB-KW"/>
</dbReference>
<name>A0A5C3M6L6_9AGAR</name>
<evidence type="ECO:0000313" key="6">
    <source>
        <dbReference type="Proteomes" id="UP000308652"/>
    </source>
</evidence>
<keyword evidence="2 4" id="KW-0479">Metal-binding</keyword>
<dbReference type="InterPro" id="IPR000898">
    <property type="entry name" value="Indolamine_dOase"/>
</dbReference>
<comment type="similarity">
    <text evidence="1">Belongs to the indoleamine 2,3-dioxygenase family.</text>
</comment>
<dbReference type="EMBL" id="ML213612">
    <property type="protein sequence ID" value="TFK36761.1"/>
    <property type="molecule type" value="Genomic_DNA"/>
</dbReference>
<dbReference type="OrthoDB" id="540174at2759"/>
<keyword evidence="5" id="KW-0223">Dioxygenase</keyword>
<keyword evidence="6" id="KW-1185">Reference proteome</keyword>
<feature type="binding site" description="proximal binding residue" evidence="4">
    <location>
        <position position="419"/>
    </location>
    <ligand>
        <name>heme b</name>
        <dbReference type="ChEBI" id="CHEBI:60344"/>
    </ligand>
    <ligandPart>
        <name>Fe</name>
        <dbReference type="ChEBI" id="CHEBI:18248"/>
    </ligandPart>
</feature>